<dbReference type="EnsemblMetazoa" id="ISCW001668-RA">
    <property type="protein sequence ID" value="ISCW001668-PA"/>
    <property type="gene ID" value="ISCW001668"/>
</dbReference>
<dbReference type="VEuPathDB" id="VectorBase:ISCW001668"/>
<protein>
    <submittedName>
        <fullName evidence="1 2">Uncharacterized protein</fullName>
    </submittedName>
</protein>
<dbReference type="VEuPathDB" id="VectorBase:ISCI001668"/>
<gene>
    <name evidence="1" type="ORF">IscW_ISCW001668</name>
</gene>
<reference evidence="1 3" key="1">
    <citation type="submission" date="2008-03" db="EMBL/GenBank/DDBJ databases">
        <title>Annotation of Ixodes scapularis.</title>
        <authorList>
            <consortium name="Ixodes scapularis Genome Project Consortium"/>
            <person name="Caler E."/>
            <person name="Hannick L.I."/>
            <person name="Bidwell S."/>
            <person name="Joardar V."/>
            <person name="Thiagarajan M."/>
            <person name="Amedeo P."/>
            <person name="Galinsky K.J."/>
            <person name="Schobel S."/>
            <person name="Inman J."/>
            <person name="Hostetler J."/>
            <person name="Miller J."/>
            <person name="Hammond M."/>
            <person name="Megy K."/>
            <person name="Lawson D."/>
            <person name="Kodira C."/>
            <person name="Sutton G."/>
            <person name="Meyer J."/>
            <person name="Hill C.A."/>
            <person name="Birren B."/>
            <person name="Nene V."/>
            <person name="Collins F."/>
            <person name="Alarcon-Chaidez F."/>
            <person name="Wikel S."/>
            <person name="Strausberg R."/>
        </authorList>
    </citation>
    <scope>NUCLEOTIDE SEQUENCE [LARGE SCALE GENOMIC DNA]</scope>
    <source>
        <strain evidence="3">Wikel</strain>
        <strain evidence="1">Wikel colony</strain>
    </source>
</reference>
<dbReference type="AlphaFoldDB" id="B7P4R9"/>
<dbReference type="EMBL" id="ABJB011137268">
    <property type="status" value="NOT_ANNOTATED_CDS"/>
    <property type="molecule type" value="Genomic_DNA"/>
</dbReference>
<organism>
    <name type="scientific">Ixodes scapularis</name>
    <name type="common">Black-legged tick</name>
    <name type="synonym">Deer tick</name>
    <dbReference type="NCBI Taxonomy" id="6945"/>
    <lineage>
        <taxon>Eukaryota</taxon>
        <taxon>Metazoa</taxon>
        <taxon>Ecdysozoa</taxon>
        <taxon>Arthropoda</taxon>
        <taxon>Chelicerata</taxon>
        <taxon>Arachnida</taxon>
        <taxon>Acari</taxon>
        <taxon>Parasitiformes</taxon>
        <taxon>Ixodida</taxon>
        <taxon>Ixodoidea</taxon>
        <taxon>Ixodidae</taxon>
        <taxon>Ixodinae</taxon>
        <taxon>Ixodes</taxon>
    </lineage>
</organism>
<evidence type="ECO:0000313" key="3">
    <source>
        <dbReference type="Proteomes" id="UP000001555"/>
    </source>
</evidence>
<keyword evidence="3" id="KW-1185">Reference proteome</keyword>
<dbReference type="Proteomes" id="UP000001555">
    <property type="component" value="Unassembled WGS sequence"/>
</dbReference>
<proteinExistence type="predicted"/>
<evidence type="ECO:0000313" key="2">
    <source>
        <dbReference type="EnsemblMetazoa" id="ISCW001668-PA"/>
    </source>
</evidence>
<accession>B7P4R9</accession>
<sequence>MPWYGFIELSKPYTQETCREPVAAAAKVRPFTASLAYQDSLVSHFLPQRGKAKYKSRRIGFIAACSECLKYYVGTFLLASSFRGINDAKLNICDGTATLYLVVFQ</sequence>
<dbReference type="HOGENOM" id="CLU_2239492_0_0_1"/>
<evidence type="ECO:0000313" key="1">
    <source>
        <dbReference type="EMBL" id="EEC01591.1"/>
    </source>
</evidence>
<name>B7P4R9_IXOSC</name>
<dbReference type="InParanoid" id="B7P4R9"/>
<reference evidence="2" key="2">
    <citation type="submission" date="2020-05" db="UniProtKB">
        <authorList>
            <consortium name="EnsemblMetazoa"/>
        </authorList>
    </citation>
    <scope>IDENTIFICATION</scope>
    <source>
        <strain evidence="2">wikel</strain>
    </source>
</reference>
<dbReference type="EMBL" id="DS636787">
    <property type="protein sequence ID" value="EEC01591.1"/>
    <property type="molecule type" value="Genomic_DNA"/>
</dbReference>
<dbReference type="PaxDb" id="6945-B7P4R9"/>